<evidence type="ECO:0000313" key="2">
    <source>
        <dbReference type="Proteomes" id="UP001305787"/>
    </source>
</evidence>
<keyword evidence="1" id="KW-0614">Plasmid</keyword>
<organism evidence="1 2">
    <name type="scientific">Borrelia andersonii</name>
    <name type="common">Borreliella andersonii</name>
    <dbReference type="NCBI Taxonomy" id="42109"/>
    <lineage>
        <taxon>Bacteria</taxon>
        <taxon>Pseudomonadati</taxon>
        <taxon>Spirochaetota</taxon>
        <taxon>Spirochaetia</taxon>
        <taxon>Spirochaetales</taxon>
        <taxon>Borreliaceae</taxon>
        <taxon>Borreliella</taxon>
    </lineage>
</organism>
<accession>A0ACD5G776</accession>
<reference evidence="1" key="1">
    <citation type="submission" date="2024-11" db="EMBL/GenBank/DDBJ databases">
        <title>Sequencing of Borrelia variable plasmids from multiple Borrelia sensu lato isolates.</title>
        <authorList>
            <person name="Mongodin E.F."/>
            <person name="Rudenko N."/>
            <person name="Fraser C.M."/>
            <person name="Schutzer S."/>
            <person name="Luft B."/>
            <person name="Morgan R."/>
            <person name="Casjens S."/>
            <person name="Qiu W."/>
        </authorList>
    </citation>
    <scope>NUCLEOTIDE SEQUENCE</scope>
    <source>
        <strain evidence="1">21038</strain>
    </source>
</reference>
<dbReference type="Proteomes" id="UP001305787">
    <property type="component" value="Plasmid lp28-4"/>
</dbReference>
<geneLocation type="plasmid" evidence="1 2">
    <name>lp28-4</name>
</geneLocation>
<proteinExistence type="predicted"/>
<keyword evidence="2" id="KW-1185">Reference proteome</keyword>
<sequence>MMHQFLLDYKNSINRIQTDNNELKSYAGTLFNQMVKKRDEAYNLKNDICSIIITKVTLFTSQI</sequence>
<name>A0ACD5G776_BORAD</name>
<gene>
    <name evidence="1" type="ORF">QIA45_04910</name>
</gene>
<protein>
    <submittedName>
        <fullName evidence="1">CRASP family complement regulator-acquiring lipoprotein</fullName>
    </submittedName>
</protein>
<dbReference type="EMBL" id="CP179263">
    <property type="protein sequence ID" value="XOU13232.1"/>
    <property type="molecule type" value="Genomic_DNA"/>
</dbReference>
<keyword evidence="1" id="KW-0449">Lipoprotein</keyword>
<evidence type="ECO:0000313" key="1">
    <source>
        <dbReference type="EMBL" id="XOU13232.1"/>
    </source>
</evidence>